<dbReference type="InterPro" id="IPR036086">
    <property type="entry name" value="ParB/Sulfiredoxin_sf"/>
</dbReference>
<feature type="domain" description="ParB-like N-terminal" evidence="6">
    <location>
        <begin position="36"/>
        <end position="128"/>
    </location>
</feature>
<dbReference type="InterPro" id="IPR057240">
    <property type="entry name" value="ParB_dimer_C"/>
</dbReference>
<evidence type="ECO:0000256" key="1">
    <source>
        <dbReference type="ARBA" id="ARBA00006295"/>
    </source>
</evidence>
<dbReference type="Pfam" id="PF02195">
    <property type="entry name" value="ParB_N"/>
    <property type="match status" value="1"/>
</dbReference>
<dbReference type="GO" id="GO:0005694">
    <property type="term" value="C:chromosome"/>
    <property type="evidence" value="ECO:0007669"/>
    <property type="project" value="TreeGrafter"/>
</dbReference>
<dbReference type="Pfam" id="PF17762">
    <property type="entry name" value="HTH_ParB"/>
    <property type="match status" value="1"/>
</dbReference>
<dbReference type="Proteomes" id="UP000516369">
    <property type="component" value="Chromosome"/>
</dbReference>
<dbReference type="Gene3D" id="1.10.10.2830">
    <property type="match status" value="1"/>
</dbReference>
<feature type="region of interest" description="Disordered" evidence="5">
    <location>
        <begin position="226"/>
        <end position="257"/>
    </location>
</feature>
<dbReference type="GO" id="GO:0007059">
    <property type="term" value="P:chromosome segregation"/>
    <property type="evidence" value="ECO:0007669"/>
    <property type="project" value="UniProtKB-KW"/>
</dbReference>
<dbReference type="SUPFAM" id="SSF110849">
    <property type="entry name" value="ParB/Sulfiredoxin"/>
    <property type="match status" value="1"/>
</dbReference>
<dbReference type="FunFam" id="3.90.1530.30:FF:000001">
    <property type="entry name" value="Chromosome partitioning protein ParB"/>
    <property type="match status" value="1"/>
</dbReference>
<evidence type="ECO:0000256" key="3">
    <source>
        <dbReference type="ARBA" id="ARBA00023125"/>
    </source>
</evidence>
<dbReference type="InterPro" id="IPR041468">
    <property type="entry name" value="HTH_ParB/Spo0J"/>
</dbReference>
<keyword evidence="2" id="KW-0159">Chromosome partition</keyword>
<comment type="function">
    <text evidence="4">Involved in chromosome partition. Localize to both poles of the predivisional cell following completion of DNA replication. Binds to the DNA origin of replication.</text>
</comment>
<dbReference type="EMBL" id="CP053923">
    <property type="protein sequence ID" value="QNT69606.1"/>
    <property type="molecule type" value="Genomic_DNA"/>
</dbReference>
<dbReference type="PANTHER" id="PTHR33375:SF1">
    <property type="entry name" value="CHROMOSOME-PARTITIONING PROTEIN PARB-RELATED"/>
    <property type="match status" value="1"/>
</dbReference>
<dbReference type="GO" id="GO:0045881">
    <property type="term" value="P:positive regulation of sporulation resulting in formation of a cellular spore"/>
    <property type="evidence" value="ECO:0007669"/>
    <property type="project" value="TreeGrafter"/>
</dbReference>
<sequence length="336" mass="37178">MSTEPKRRTTLGRGLSALIGDDSEDYAELDRLRSPRTVSIDQLRPNPNQPRRRMKEEYLEELAQSIVEKGILQPLIVRRLPDDPSSFEIVAGERRWRAAQRAQQHDIPVIIKDMTDAEALEVALIENLQRQDLSPLEEAEGYRRLLEEFNHTQEVLAKVVGKSRSHVANMLRLLTLPDPVKSMLDTGTLTAGHARALLTAEDPIALAEQVVKGGLNVRTTEELVRAGKEQPREANPVPNVPSTTRRSPIGKDPNTESLERDLSALLGLRVEIRFQGSGGSLTLHYHNLDQLDDILLRLNQPQATPRSAVTAIDAALDVSDIDDALASDDPFGSAVG</sequence>
<protein>
    <submittedName>
        <fullName evidence="7">ParB/RepB/Spo0J family partition protein</fullName>
    </submittedName>
</protein>
<dbReference type="FunFam" id="1.10.10.2830:FF:000001">
    <property type="entry name" value="Chromosome partitioning protein ParB"/>
    <property type="match status" value="1"/>
</dbReference>
<evidence type="ECO:0000313" key="8">
    <source>
        <dbReference type="Proteomes" id="UP000516369"/>
    </source>
</evidence>
<dbReference type="RefSeq" id="WP_190260126.1">
    <property type="nucleotide sequence ID" value="NZ_CP053923.1"/>
</dbReference>
<dbReference type="InterPro" id="IPR003115">
    <property type="entry name" value="ParB_N"/>
</dbReference>
<dbReference type="NCBIfam" id="TIGR00180">
    <property type="entry name" value="parB_part"/>
    <property type="match status" value="1"/>
</dbReference>
<dbReference type="CDD" id="cd16393">
    <property type="entry name" value="SPO0J_N"/>
    <property type="match status" value="1"/>
</dbReference>
<reference evidence="7 8" key="1">
    <citation type="submission" date="2020-05" db="EMBL/GenBank/DDBJ databases">
        <title>Complete closed genome sequence of Defluviicoccus vanus.</title>
        <authorList>
            <person name="Bessarab I."/>
            <person name="Arumugam K."/>
            <person name="Maszenan A.M."/>
            <person name="Seviour R.J."/>
            <person name="Williams R.B."/>
        </authorList>
    </citation>
    <scope>NUCLEOTIDE SEQUENCE [LARGE SCALE GENOMIC DNA]</scope>
    <source>
        <strain evidence="7 8">Ben 114</strain>
    </source>
</reference>
<dbReference type="SUPFAM" id="SSF109709">
    <property type="entry name" value="KorB DNA-binding domain-like"/>
    <property type="match status" value="1"/>
</dbReference>
<keyword evidence="8" id="KW-1185">Reference proteome</keyword>
<gene>
    <name evidence="7" type="ORF">HQ394_10055</name>
</gene>
<evidence type="ECO:0000313" key="7">
    <source>
        <dbReference type="EMBL" id="QNT69606.1"/>
    </source>
</evidence>
<proteinExistence type="inferred from homology"/>
<dbReference type="InterPro" id="IPR004437">
    <property type="entry name" value="ParB/RepB/Spo0J"/>
</dbReference>
<evidence type="ECO:0000256" key="4">
    <source>
        <dbReference type="ARBA" id="ARBA00025472"/>
    </source>
</evidence>
<evidence type="ECO:0000256" key="2">
    <source>
        <dbReference type="ARBA" id="ARBA00022829"/>
    </source>
</evidence>
<dbReference type="SMART" id="SM00470">
    <property type="entry name" value="ParB"/>
    <property type="match status" value="1"/>
</dbReference>
<accession>A0A7H1N1M0</accession>
<dbReference type="PANTHER" id="PTHR33375">
    <property type="entry name" value="CHROMOSOME-PARTITIONING PROTEIN PARB-RELATED"/>
    <property type="match status" value="1"/>
</dbReference>
<dbReference type="Pfam" id="PF23552">
    <property type="entry name" value="ParB_C"/>
    <property type="match status" value="1"/>
</dbReference>
<dbReference type="AlphaFoldDB" id="A0A7H1N1M0"/>
<keyword evidence="3" id="KW-0238">DNA-binding</keyword>
<name>A0A7H1N1M0_9PROT</name>
<evidence type="ECO:0000259" key="6">
    <source>
        <dbReference type="SMART" id="SM00470"/>
    </source>
</evidence>
<dbReference type="InterPro" id="IPR050336">
    <property type="entry name" value="Chromosome_partition/occlusion"/>
</dbReference>
<dbReference type="Gene3D" id="3.90.1530.30">
    <property type="match status" value="1"/>
</dbReference>
<dbReference type="GO" id="GO:0003677">
    <property type="term" value="F:DNA binding"/>
    <property type="evidence" value="ECO:0007669"/>
    <property type="project" value="UniProtKB-KW"/>
</dbReference>
<dbReference type="KEGG" id="dvn:HQ394_10055"/>
<comment type="similarity">
    <text evidence="1">Belongs to the ParB family.</text>
</comment>
<evidence type="ECO:0000256" key="5">
    <source>
        <dbReference type="SAM" id="MobiDB-lite"/>
    </source>
</evidence>
<organism evidence="7 8">
    <name type="scientific">Defluviicoccus vanus</name>
    <dbReference type="NCBI Taxonomy" id="111831"/>
    <lineage>
        <taxon>Bacteria</taxon>
        <taxon>Pseudomonadati</taxon>
        <taxon>Pseudomonadota</taxon>
        <taxon>Alphaproteobacteria</taxon>
        <taxon>Rhodospirillales</taxon>
        <taxon>Rhodospirillaceae</taxon>
        <taxon>Defluviicoccus</taxon>
    </lineage>
</organism>